<dbReference type="EMBL" id="LUFC02000339">
    <property type="protein sequence ID" value="KAF4498446.1"/>
    <property type="molecule type" value="Genomic_DNA"/>
</dbReference>
<name>A0A9P5BAZ7_9HYPO</name>
<evidence type="ECO:0000313" key="2">
    <source>
        <dbReference type="EMBL" id="KAF4498446.1"/>
    </source>
</evidence>
<accession>A0A9P5BAZ7</accession>
<keyword evidence="1" id="KW-0472">Membrane</keyword>
<evidence type="ECO:0000256" key="1">
    <source>
        <dbReference type="SAM" id="Phobius"/>
    </source>
</evidence>
<dbReference type="OrthoDB" id="6612291at2759"/>
<evidence type="ECO:0000313" key="3">
    <source>
        <dbReference type="Proteomes" id="UP000737391"/>
    </source>
</evidence>
<keyword evidence="3" id="KW-1185">Reference proteome</keyword>
<dbReference type="Proteomes" id="UP000737391">
    <property type="component" value="Unassembled WGS sequence"/>
</dbReference>
<feature type="transmembrane region" description="Helical" evidence="1">
    <location>
        <begin position="48"/>
        <end position="72"/>
    </location>
</feature>
<organism evidence="2 3">
    <name type="scientific">Fusarium agapanthi</name>
    <dbReference type="NCBI Taxonomy" id="1803897"/>
    <lineage>
        <taxon>Eukaryota</taxon>
        <taxon>Fungi</taxon>
        <taxon>Dikarya</taxon>
        <taxon>Ascomycota</taxon>
        <taxon>Pezizomycotina</taxon>
        <taxon>Sordariomycetes</taxon>
        <taxon>Hypocreomycetidae</taxon>
        <taxon>Hypocreales</taxon>
        <taxon>Nectriaceae</taxon>
        <taxon>Fusarium</taxon>
        <taxon>Fusarium fujikuroi species complex</taxon>
    </lineage>
</organism>
<sequence length="113" mass="13180">MRKETRDKDATVEHMAVSDKHILDQIQVANANEHNLTFKDVARKHPKIIWWSFFCCMCANLGGKVSFIFGGLSGLSSIICVFYTPELKERTYQEIDTRFYRRVPLRKMVSYTT</sequence>
<comment type="caution">
    <text evidence="2">The sequence shown here is derived from an EMBL/GenBank/DDBJ whole genome shotgun (WGS) entry which is preliminary data.</text>
</comment>
<dbReference type="Gene3D" id="1.20.1250.20">
    <property type="entry name" value="MFS general substrate transporter like domains"/>
    <property type="match status" value="1"/>
</dbReference>
<reference evidence="2" key="1">
    <citation type="submission" date="2020-01" db="EMBL/GenBank/DDBJ databases">
        <title>Identification and distribution of gene clusters putatively required for synthesis of sphingolipid metabolism inhibitors in phylogenetically diverse species of the filamentous fungus Fusarium.</title>
        <authorList>
            <person name="Kim H.-S."/>
            <person name="Busman M."/>
            <person name="Brown D.W."/>
            <person name="Divon H."/>
            <person name="Uhlig S."/>
            <person name="Proctor R.H."/>
        </authorList>
    </citation>
    <scope>NUCLEOTIDE SEQUENCE</scope>
    <source>
        <strain evidence="2">NRRL 31653</strain>
    </source>
</reference>
<proteinExistence type="predicted"/>
<keyword evidence="1" id="KW-0812">Transmembrane</keyword>
<protein>
    <submittedName>
        <fullName evidence="2">Maltose permease</fullName>
    </submittedName>
</protein>
<keyword evidence="1" id="KW-1133">Transmembrane helix</keyword>
<dbReference type="AlphaFoldDB" id="A0A9P5BAZ7"/>
<gene>
    <name evidence="2" type="ORF">FAGAP_5351</name>
</gene>
<dbReference type="InterPro" id="IPR036259">
    <property type="entry name" value="MFS_trans_sf"/>
</dbReference>